<proteinExistence type="predicted"/>
<dbReference type="GO" id="GO:0006396">
    <property type="term" value="P:RNA processing"/>
    <property type="evidence" value="ECO:0007669"/>
    <property type="project" value="InterPro"/>
</dbReference>
<keyword evidence="2 5" id="KW-0808">Transferase</keyword>
<feature type="domain" description="RNA 2-O ribose methyltransferase substrate binding" evidence="4">
    <location>
        <begin position="40"/>
        <end position="113"/>
    </location>
</feature>
<dbReference type="InterPro" id="IPR029028">
    <property type="entry name" value="Alpha/beta_knot_MTases"/>
</dbReference>
<gene>
    <name evidence="5" type="ordered locus">Caul_1606</name>
</gene>
<dbReference type="OrthoDB" id="9785673at2"/>
<dbReference type="CDD" id="cd18103">
    <property type="entry name" value="SpoU-like_RlmB"/>
    <property type="match status" value="1"/>
</dbReference>
<dbReference type="EMBL" id="CP000927">
    <property type="protein sequence ID" value="ABZ70735.1"/>
    <property type="molecule type" value="Genomic_DNA"/>
</dbReference>
<dbReference type="Pfam" id="PF08032">
    <property type="entry name" value="SpoU_sub_bind"/>
    <property type="match status" value="1"/>
</dbReference>
<reference evidence="5" key="1">
    <citation type="submission" date="2008-01" db="EMBL/GenBank/DDBJ databases">
        <title>Complete sequence of chromosome of Caulobacter sp. K31.</title>
        <authorList>
            <consortium name="US DOE Joint Genome Institute"/>
            <person name="Copeland A."/>
            <person name="Lucas S."/>
            <person name="Lapidus A."/>
            <person name="Barry K."/>
            <person name="Glavina del Rio T."/>
            <person name="Dalin E."/>
            <person name="Tice H."/>
            <person name="Pitluck S."/>
            <person name="Bruce D."/>
            <person name="Goodwin L."/>
            <person name="Thompson L.S."/>
            <person name="Brettin T."/>
            <person name="Detter J.C."/>
            <person name="Han C."/>
            <person name="Schmutz J."/>
            <person name="Larimer F."/>
            <person name="Land M."/>
            <person name="Hauser L."/>
            <person name="Kyrpides N."/>
            <person name="Kim E."/>
            <person name="Stephens C."/>
            <person name="Richardson P."/>
        </authorList>
    </citation>
    <scope>NUCLEOTIDE SEQUENCE [LARGE SCALE GENOMIC DNA]</scope>
    <source>
        <strain evidence="5">K31</strain>
    </source>
</reference>
<dbReference type="InterPro" id="IPR029064">
    <property type="entry name" value="Ribosomal_eL30-like_sf"/>
</dbReference>
<dbReference type="KEGG" id="cak:Caul_1606"/>
<dbReference type="PANTHER" id="PTHR46429">
    <property type="entry name" value="23S RRNA (GUANOSINE-2'-O-)-METHYLTRANSFERASE RLMB"/>
    <property type="match status" value="1"/>
</dbReference>
<dbReference type="Gene3D" id="3.30.1330.30">
    <property type="match status" value="1"/>
</dbReference>
<dbReference type="HOGENOM" id="CLU_021322_0_2_5"/>
<organism evidence="5">
    <name type="scientific">Caulobacter sp. (strain K31)</name>
    <dbReference type="NCBI Taxonomy" id="366602"/>
    <lineage>
        <taxon>Bacteria</taxon>
        <taxon>Pseudomonadati</taxon>
        <taxon>Pseudomonadota</taxon>
        <taxon>Alphaproteobacteria</taxon>
        <taxon>Caulobacterales</taxon>
        <taxon>Caulobacteraceae</taxon>
        <taxon>Caulobacter</taxon>
    </lineage>
</organism>
<dbReference type="Gene3D" id="3.40.1280.10">
    <property type="match status" value="1"/>
</dbReference>
<dbReference type="InterPro" id="IPR013123">
    <property type="entry name" value="SpoU_subst-bd"/>
</dbReference>
<dbReference type="GO" id="GO:0003723">
    <property type="term" value="F:RNA binding"/>
    <property type="evidence" value="ECO:0007669"/>
    <property type="project" value="InterPro"/>
</dbReference>
<protein>
    <submittedName>
        <fullName evidence="5">RNA methyltransferase, TrmH family, group 3</fullName>
    </submittedName>
</protein>
<evidence type="ECO:0000313" key="5">
    <source>
        <dbReference type="EMBL" id="ABZ70735.1"/>
    </source>
</evidence>
<dbReference type="NCBIfam" id="TIGR00186">
    <property type="entry name" value="rRNA_methyl_3"/>
    <property type="match status" value="1"/>
</dbReference>
<evidence type="ECO:0000256" key="2">
    <source>
        <dbReference type="ARBA" id="ARBA00022679"/>
    </source>
</evidence>
<dbReference type="InterPro" id="IPR004441">
    <property type="entry name" value="rRNA_MeTrfase_TrmH"/>
</dbReference>
<dbReference type="Pfam" id="PF00588">
    <property type="entry name" value="SpoU_methylase"/>
    <property type="match status" value="1"/>
</dbReference>
<dbReference type="SUPFAM" id="SSF75217">
    <property type="entry name" value="alpha/beta knot"/>
    <property type="match status" value="1"/>
</dbReference>
<accession>B0T2B4</accession>
<dbReference type="AlphaFoldDB" id="B0T2B4"/>
<feature type="region of interest" description="Disordered" evidence="3">
    <location>
        <begin position="1"/>
        <end position="36"/>
    </location>
</feature>
<dbReference type="GO" id="GO:0008173">
    <property type="term" value="F:RNA methyltransferase activity"/>
    <property type="evidence" value="ECO:0007669"/>
    <property type="project" value="InterPro"/>
</dbReference>
<dbReference type="SUPFAM" id="SSF55315">
    <property type="entry name" value="L30e-like"/>
    <property type="match status" value="1"/>
</dbReference>
<dbReference type="InterPro" id="IPR029026">
    <property type="entry name" value="tRNA_m1G_MTases_N"/>
</dbReference>
<sequence>MSSHSERNDRKKPSSPGRDFRSKPRENNKFSKGQGDAKDWIWGTHAVEAALSNPARPAPKRLLATADRAKRLAPNLAKAPFLTIMEGAEIARQLPTGAVHQGVALKIDEPEALSVYDLGTPAQGLLVMLDQITDPQNIGAIFRSAAAFGARGVILQDRHAPALTGVLAKTAVGAVDKIAYARVVNLSRALEELADLGWRAVALAGEAQQTLDQVLDGRPTVLVLGSEGEGVRRLVSEHCDAMGKIAMPGGFESLNVSAAAAVALYEASKVRSGDETGS</sequence>
<dbReference type="GO" id="GO:0032259">
    <property type="term" value="P:methylation"/>
    <property type="evidence" value="ECO:0007669"/>
    <property type="project" value="UniProtKB-KW"/>
</dbReference>
<dbReference type="STRING" id="366602.Caul_1606"/>
<keyword evidence="1 5" id="KW-0489">Methyltransferase</keyword>
<dbReference type="eggNOG" id="COG0566">
    <property type="taxonomic scope" value="Bacteria"/>
</dbReference>
<evidence type="ECO:0000256" key="1">
    <source>
        <dbReference type="ARBA" id="ARBA00022603"/>
    </source>
</evidence>
<dbReference type="SMART" id="SM00967">
    <property type="entry name" value="SpoU_sub_bind"/>
    <property type="match status" value="1"/>
</dbReference>
<name>B0T2B4_CAUSK</name>
<evidence type="ECO:0000256" key="3">
    <source>
        <dbReference type="SAM" id="MobiDB-lite"/>
    </source>
</evidence>
<evidence type="ECO:0000259" key="4">
    <source>
        <dbReference type="SMART" id="SM00967"/>
    </source>
</evidence>
<dbReference type="PANTHER" id="PTHR46429:SF1">
    <property type="entry name" value="23S RRNA (GUANOSINE-2'-O-)-METHYLTRANSFERASE RLMB"/>
    <property type="match status" value="1"/>
</dbReference>
<dbReference type="InterPro" id="IPR001537">
    <property type="entry name" value="SpoU_MeTrfase"/>
</dbReference>
<dbReference type="GO" id="GO:0005829">
    <property type="term" value="C:cytosol"/>
    <property type="evidence" value="ECO:0007669"/>
    <property type="project" value="TreeGrafter"/>
</dbReference>